<dbReference type="Gene3D" id="1.10.10.10">
    <property type="entry name" value="Winged helix-like DNA-binding domain superfamily/Winged helix DNA-binding domain"/>
    <property type="match status" value="1"/>
</dbReference>
<dbReference type="Pfam" id="PF03466">
    <property type="entry name" value="LysR_substrate"/>
    <property type="match status" value="1"/>
</dbReference>
<accession>A0ABT1WJL6</accession>
<evidence type="ECO:0000313" key="7">
    <source>
        <dbReference type="Proteomes" id="UP001204142"/>
    </source>
</evidence>
<keyword evidence="2" id="KW-0805">Transcription regulation</keyword>
<dbReference type="SUPFAM" id="SSF53850">
    <property type="entry name" value="Periplasmic binding protein-like II"/>
    <property type="match status" value="1"/>
</dbReference>
<dbReference type="CDD" id="cd08471">
    <property type="entry name" value="PBP2_CrgA_like_2"/>
    <property type="match status" value="1"/>
</dbReference>
<dbReference type="InterPro" id="IPR036388">
    <property type="entry name" value="WH-like_DNA-bd_sf"/>
</dbReference>
<evidence type="ECO:0000256" key="2">
    <source>
        <dbReference type="ARBA" id="ARBA00023015"/>
    </source>
</evidence>
<proteinExistence type="inferred from homology"/>
<name>A0ABT1WJL6_9BURK</name>
<evidence type="ECO:0000256" key="3">
    <source>
        <dbReference type="ARBA" id="ARBA00023125"/>
    </source>
</evidence>
<reference evidence="6 7" key="1">
    <citation type="submission" date="2022-07" db="EMBL/GenBank/DDBJ databases">
        <authorList>
            <person name="Xamxidin M."/>
            <person name="Wu M."/>
        </authorList>
    </citation>
    <scope>NUCLEOTIDE SEQUENCE [LARGE SCALE GENOMIC DNA]</scope>
    <source>
        <strain evidence="6 7">NBRC 111650</strain>
    </source>
</reference>
<dbReference type="InterPro" id="IPR036390">
    <property type="entry name" value="WH_DNA-bd_sf"/>
</dbReference>
<evidence type="ECO:0000256" key="1">
    <source>
        <dbReference type="ARBA" id="ARBA00009437"/>
    </source>
</evidence>
<dbReference type="Proteomes" id="UP001204142">
    <property type="component" value="Unassembled WGS sequence"/>
</dbReference>
<gene>
    <name evidence="6" type="ORF">NQT62_14735</name>
</gene>
<evidence type="ECO:0000259" key="5">
    <source>
        <dbReference type="PROSITE" id="PS50931"/>
    </source>
</evidence>
<dbReference type="InterPro" id="IPR005119">
    <property type="entry name" value="LysR_subst-bd"/>
</dbReference>
<organism evidence="6 7">
    <name type="scientific">Limnobacter humi</name>
    <dbReference type="NCBI Taxonomy" id="1778671"/>
    <lineage>
        <taxon>Bacteria</taxon>
        <taxon>Pseudomonadati</taxon>
        <taxon>Pseudomonadota</taxon>
        <taxon>Betaproteobacteria</taxon>
        <taxon>Burkholderiales</taxon>
        <taxon>Burkholderiaceae</taxon>
        <taxon>Limnobacter</taxon>
    </lineage>
</organism>
<dbReference type="InterPro" id="IPR058163">
    <property type="entry name" value="LysR-type_TF_proteobact-type"/>
</dbReference>
<dbReference type="PANTHER" id="PTHR30537:SF5">
    <property type="entry name" value="HTH-TYPE TRANSCRIPTIONAL ACTIVATOR TTDR-RELATED"/>
    <property type="match status" value="1"/>
</dbReference>
<feature type="domain" description="HTH lysR-type" evidence="5">
    <location>
        <begin position="3"/>
        <end position="60"/>
    </location>
</feature>
<comment type="similarity">
    <text evidence="1">Belongs to the LysR transcriptional regulatory family.</text>
</comment>
<dbReference type="SUPFAM" id="SSF46785">
    <property type="entry name" value="Winged helix' DNA-binding domain"/>
    <property type="match status" value="1"/>
</dbReference>
<dbReference type="Pfam" id="PF00126">
    <property type="entry name" value="HTH_1"/>
    <property type="match status" value="1"/>
</dbReference>
<dbReference type="InterPro" id="IPR000847">
    <property type="entry name" value="LysR_HTH_N"/>
</dbReference>
<keyword evidence="3" id="KW-0238">DNA-binding</keyword>
<keyword evidence="4" id="KW-0804">Transcription</keyword>
<sequence>MMDKLHALEVFVAVAETGGFSAAARRCRLSAPVVTKRVAELEQALQVRLFNRTTRFVQLTQAGERYLQAVKPLLEQMRDADEALTGLTSTPQGTLVVTAPALFGRLHVMPVVVDFLKQHPAVQVVSLFQDNVLSLVDEGVDVAIRIGPLPDSRMVATPLGQVRKVLVASPEYFKAHGLPSTPQALEQHSLIAPMQVNPVQEWQFGAGPRATVVRVAPRLVCSTNDSAIEAAQRGLGIARVLSYQVEEAVRLGHLVYCLEEFWPDALPVHALQHEGRRPSAKLRAFLDMAVPAIRQRLGFERG</sequence>
<dbReference type="RefSeq" id="WP_256765501.1">
    <property type="nucleotide sequence ID" value="NZ_JANIGO010000006.1"/>
</dbReference>
<evidence type="ECO:0000256" key="4">
    <source>
        <dbReference type="ARBA" id="ARBA00023163"/>
    </source>
</evidence>
<keyword evidence="7" id="KW-1185">Reference proteome</keyword>
<protein>
    <submittedName>
        <fullName evidence="6">LysR family transcriptional regulator</fullName>
    </submittedName>
</protein>
<dbReference type="PROSITE" id="PS50931">
    <property type="entry name" value="HTH_LYSR"/>
    <property type="match status" value="1"/>
</dbReference>
<dbReference type="PANTHER" id="PTHR30537">
    <property type="entry name" value="HTH-TYPE TRANSCRIPTIONAL REGULATOR"/>
    <property type="match status" value="1"/>
</dbReference>
<dbReference type="Gene3D" id="3.40.190.290">
    <property type="match status" value="1"/>
</dbReference>
<comment type="caution">
    <text evidence="6">The sequence shown here is derived from an EMBL/GenBank/DDBJ whole genome shotgun (WGS) entry which is preliminary data.</text>
</comment>
<dbReference type="EMBL" id="JANIGO010000006">
    <property type="protein sequence ID" value="MCQ8897695.1"/>
    <property type="molecule type" value="Genomic_DNA"/>
</dbReference>
<evidence type="ECO:0000313" key="6">
    <source>
        <dbReference type="EMBL" id="MCQ8897695.1"/>
    </source>
</evidence>